<organism evidence="1 2">
    <name type="scientific">Scortum barcoo</name>
    <name type="common">barcoo grunter</name>
    <dbReference type="NCBI Taxonomy" id="214431"/>
    <lineage>
        <taxon>Eukaryota</taxon>
        <taxon>Metazoa</taxon>
        <taxon>Chordata</taxon>
        <taxon>Craniata</taxon>
        <taxon>Vertebrata</taxon>
        <taxon>Euteleostomi</taxon>
        <taxon>Actinopterygii</taxon>
        <taxon>Neopterygii</taxon>
        <taxon>Teleostei</taxon>
        <taxon>Neoteleostei</taxon>
        <taxon>Acanthomorphata</taxon>
        <taxon>Eupercaria</taxon>
        <taxon>Centrarchiformes</taxon>
        <taxon>Terapontoidei</taxon>
        <taxon>Terapontidae</taxon>
        <taxon>Scortum</taxon>
    </lineage>
</organism>
<evidence type="ECO:0000313" key="1">
    <source>
        <dbReference type="EMBL" id="KAI3355045.1"/>
    </source>
</evidence>
<reference evidence="1" key="1">
    <citation type="submission" date="2022-04" db="EMBL/GenBank/DDBJ databases">
        <title>Jade perch genome.</title>
        <authorList>
            <person name="Chao B."/>
        </authorList>
    </citation>
    <scope>NUCLEOTIDE SEQUENCE</scope>
    <source>
        <strain evidence="1">CB-2022</strain>
    </source>
</reference>
<gene>
    <name evidence="1" type="ORF">L3Q82_017923</name>
</gene>
<name>A0ACB8VHU7_9TELE</name>
<keyword evidence="2" id="KW-1185">Reference proteome</keyword>
<accession>A0ACB8VHU7</accession>
<sequence length="3681" mass="400690">MAGTLRLPWLFLILIFLLVGLQGEPRNAAQRSNQRDVSNDQPRMLSDSGHLVFTTGDSKEIRFQTSASGRVKVNNEDLTQLLSQIKTNKEEIDDIKSHGGGVPPEVTNKLNQLDTRVSTLQDKVTTLELTVQKVSCSSNPCQNGGTCLNLLNSYHCVCPSNWAGPNCATDVNECQVYAGTLQGCQNGATCVNNPGSFTCSCSPEWSGTLCTVRYDDCRNGGQDLCVHGTCIDADRVVPGQPKYQCICDSGWEAPAGNPACVADVDECNLPNKPCSSNPIVPCYNTQGSFYCGACPAGWQGNGYSCQDVNECLTNNGGCSTAPMVQCLNTMGSFHCGTCPPGSSLPVCTCPPGYTGNGYGPTGCTQTSNICQTNNPCVNGQCVVSVCDCAYVRLPPSRLLATSAIATPAGKEQTCDQNINECLSSPCQNGGTCTDGINGFTCTCTAQWTGPLCQTQQQVCGGYLTGPAGSFSYPNTPGHDEYDHQVSCAWVIHVDANKIVRITFPFFHLESSTNCNYDFLQIHDGDSASSYMIGKYCGQNNPQELFSSHNSLYFWFRSDSSVNAGGFTIAWQSQDPVCGGELTASYGNINSPGYPGNYPPSRDCYWTVTVEPNLLITFAFGTLNLEHHPDCNFDYLEIRDGLLPEDPVLGKYCSTASPPPLQTTGPAAWIHFHSDFSISDRGFHITYTTSPSDPGCGGTFTDSEGIIISPNWPNNYAHNSQCIYLIRLPAGEKVALNFTHMNLESHSTCTFDYVEVRDGRAETDPLIGRYCGSSLPAPILSTSNYLWIRFKSDSSVSWAGFRAVSTLLMRCLFCLTTGVLIGCGGTFSGTGQIRSPYHPNAYPHNKVCEWVINQPEGYVVTLNFLSFDIEGGSCLFDFVEIRDGSTSSSPLLGTFCGVQIPPRLQSTQKSMYIKFKTDSSVSNYGFEAAYDSALEGCGDTLTSPSGTITSPGHPNNYPHGANCTWYINVTPGNLVRLSFDSFNLEYHVNCNYDYLEVYDNGTVQTGTKIGRYCGRSVPPSITSTDSMMTLLFVSDVSLVTEGFSASYVSINATTDCGEAFTSPTGSFSSPNYPDYYPNNRDCVFTITVQVNMQIMLNFTSFELEGSPPSCTFDFVEIRDGGYETSPLIGKFCANQRPPVLVSHSNRLWVRFHTDATVTNRGFTAHWDGTLSGCGGTLTTASGSFSSPNYPLAYHPNAECYWNIRTNQGSLLLLSFSDFHLESSSACSYDYVALTVAHCLTVLNICSGSNIWIYLFSQWVHDGNSTSAPQLATLCGSQVPNTINSTSNQLYVKLRTDSSVNTGGFLASYTSNEIFTVSHVSRLCLFSDCEGVLISGRHRGALESLNFPNNYPDNSQCSWTIQATSGNSINYTFTAFQLEATSYICVYDYIKLYDGPNTQAPLIGTFCGYTPPPANSTTSSALTVVFRTDSVVSMSGFQMMWYQAGCGGELFGPSGSFNSPDYPNRYPENRECIWYITTTAGSSITLTIHEFDVEFHQDCNYDVLEVYGGPDLSAPQLAKLCSTTTSPMQVSSTSNLLTVRFKSDAYVSGRGFNASWAEVQGGCGGPVTAPSGEIHSPLYPNSYPSNVDCSWVISVDPNHRVLFNFSDLDIELHSNCSWDYVAIYDGPTMSSPMLAHVCGTTLPPSITSTQNTIYVRFRSDSSRSHRGFSARFSEACGATIMADDIGGSIASPRYPAHYPPNQNCSWIIRAQEPCELFNHVTLSFTDFELEMINSNCSHDAVEILDGDNYQSPSIGRYCGVEIPHPVTSFSNSLVVKFISDASISRKGFRATYSASTSSCGGDLVMESGAFNSPNYPDAYPPNVECVWTIRSSPGNRLQFSFIMFHLQESYGCQNDYLEIREGNSTGSLVGRFCGTSLPSNYTSVTGHILWVKFVSDSSTSGAGFRATFSHLYGNDVTGDFGQIASPLYPRTYPNNAHYRWTITVDGDSYIQIRFLDMDIEDLYDCYYDHLKIFDGPSVHYYPIGTFCGLTLPPPLRSSASTVTLQFESDTVMGGRGFLVEWSAVQDSGPPPTITPGACGGMLMTGETPGFLYSPGWPENYPYNQECTWLIRSPDSTVEFNFLFLDMEDYPNCYFDSLVIRDGATSLSPLLASVCGREPPASLHSTGDSMYIHFSSDSSISGRGFNASYSKGCGGLLHVDRGVLNSPHYPQNYLPGLNCMWHVMVTPGFRVSVTFQSPFQIQGYGTGCSSGDYLELRNGPDESSPLLGGRLCGSSPPSLLQTTDNHLYIKFVSDGSNEAVGFKLTFEAHSQACGGFIELNDNDPPGYITSPNYPQNYPQNVDCTWVLTVPNGEAVQIDFEDEFYIESSSSCLFDYLELRDGSTSNADLIARLCGNTRPSTQHSTGSSMLLRFRTDTSVTHKGFKAKYSIATCGGTYIGQSGTIHSPGFPGSNYPDSSNCEWYLEGPTGHYLTLTYDSFNLQSSSGCTADYVEIRDYNASGRLLGRHCGSNLPSSLDTSDSFAYVRFVSDTSENAPGFSLSFEASVEACGGELNAPSGTISSPNYPNLYPHSRVCRWELVVSLGRRVTLTINDLRLEDSGAFCVYDYVEVLNGLAADAPRLQRFCGTVPAGTQVRSSGNTMTVVFNTDASVSNGGFTASYSSEEPAECGGILSNTAGGNFTSPGYLVSNYSNNLNCEWLIQNPEHVNSSIVVLIEDLHLENHQTCDSDYLQFRLGDSDGELLAKFCGQTIPSVPIVVFTPELWVHFQTDASQGDLGFKAKYLFSECGGWQTGEGGVLSSPNYPNIYPSPSRCAWLLEAPAGHTITLTFTYFNLEPHLHCGWDSVTIFNGGSPGSPVIGQYCGTTSPGTIQSGSNKLAVVFLADHSVSSGGFVASWSADSSGCGGVIHADTGTIKSPNYPQNFPANVECSWQIIAHEGNHLEMSFNSDFQIPDSSGTCQSSYIKVWSGQTQNNEALLSTGCGSVAPGPIVAPYNIITSRFQATDATGRGFSASFTTRCGANFTAPSGRVVSPNYPAKYPHSSNCNYTIDAGAQTVVLLTFQTFQVEGNYLWPFCLSVFLAHSTCLYDGLKIYNLGTGGTPMATLCGSSIPGPFSTFGPMLLHFYSDFVIAENGFMAEYRAIPCGGFFNSSMGTVSSPTLSMTNYHHNINCTYHIMVQADRVMDLRFNTFHLEASSSCRYDYVAVYDGQDTWAPLLGKFCGAVLPPNLRSSTNQLFIVFSTDASVNGIGWRATYSETLGPAQGCGGYMSMPMGMFGSPDPNLDGLYEPRMDCMWTIEMPVNKAINLTFSSFELESSSTCLYDYVKVYDGDNTNFPLVGAYCGNSIPSYFVSSGNFLTIHFVTDGSVQRRGFNATYRSIPLVCGGTLNATTTVQTLTSPSFPNAYPPYTSCRWILDAPAQETIKVSVQTFTLQPSQSCTTNYLEMKDWPMGDYGQSHRFCPSDAHPPDFYSYGRTIFMHFKSDSFVTGNGLSFTYQIASCSRMYEQEYGYLKSPGWPEVYPHNIDCAIILKAPQNSYISFFFSVFDVESHSQCEFDYLEVRNGSTADSPLIGRFCGSALPNPIFPQSNQLYLRFKSDFSQARDGFEATWTSSPHGCGGILYGDHGSFSSPNYPGTYPNGTHCEWVITAPRGRVVTVTFAQISIDDPGSCQNNFLKLYDGPDTSSPPVGPYCGAETNIAPFTASSHQVCIVFQAQYATLPSGFRLTWSS</sequence>
<evidence type="ECO:0000313" key="2">
    <source>
        <dbReference type="Proteomes" id="UP000831701"/>
    </source>
</evidence>
<protein>
    <submittedName>
        <fullName evidence="1">Uncharacterized protein</fullName>
    </submittedName>
</protein>
<comment type="caution">
    <text evidence="1">The sequence shown here is derived from an EMBL/GenBank/DDBJ whole genome shotgun (WGS) entry which is preliminary data.</text>
</comment>
<dbReference type="EMBL" id="CM041551">
    <property type="protein sequence ID" value="KAI3355045.1"/>
    <property type="molecule type" value="Genomic_DNA"/>
</dbReference>
<proteinExistence type="predicted"/>
<dbReference type="Proteomes" id="UP000831701">
    <property type="component" value="Chromosome 21"/>
</dbReference>